<dbReference type="EMBL" id="JAEFBK010000009">
    <property type="protein sequence ID" value="KAG7568399.1"/>
    <property type="molecule type" value="Genomic_DNA"/>
</dbReference>
<comment type="caution">
    <text evidence="2">The sequence shown here is derived from an EMBL/GenBank/DDBJ whole genome shotgun (WGS) entry which is preliminary data.</text>
</comment>
<reference evidence="2 3" key="1">
    <citation type="submission" date="2020-12" db="EMBL/GenBank/DDBJ databases">
        <title>Concerted genomic and epigenomic changes stabilize Arabidopsis allopolyploids.</title>
        <authorList>
            <person name="Chen Z."/>
        </authorList>
    </citation>
    <scope>NUCLEOTIDE SEQUENCE [LARGE SCALE GENOMIC DNA]</scope>
    <source>
        <strain evidence="2">Allo738</strain>
        <tissue evidence="2">Leaf</tissue>
    </source>
</reference>
<dbReference type="InterPro" id="IPR044831">
    <property type="entry name" value="Ccp1-like"/>
</dbReference>
<dbReference type="GO" id="GO:0004601">
    <property type="term" value="F:peroxidase activity"/>
    <property type="evidence" value="ECO:0007669"/>
    <property type="project" value="UniProtKB-KW"/>
</dbReference>
<evidence type="ECO:0000256" key="1">
    <source>
        <dbReference type="ARBA" id="ARBA00023002"/>
    </source>
</evidence>
<evidence type="ECO:0000313" key="2">
    <source>
        <dbReference type="EMBL" id="KAG7568399.1"/>
    </source>
</evidence>
<dbReference type="GO" id="GO:0042744">
    <property type="term" value="P:hydrogen peroxide catabolic process"/>
    <property type="evidence" value="ECO:0007669"/>
    <property type="project" value="TreeGrafter"/>
</dbReference>
<dbReference type="GO" id="GO:0000302">
    <property type="term" value="P:response to reactive oxygen species"/>
    <property type="evidence" value="ECO:0007669"/>
    <property type="project" value="TreeGrafter"/>
</dbReference>
<dbReference type="Proteomes" id="UP000694240">
    <property type="component" value="Chromosome 9"/>
</dbReference>
<gene>
    <name evidence="2" type="ORF">ISN45_Aa04g012190</name>
</gene>
<keyword evidence="2" id="KW-0575">Peroxidase</keyword>
<proteinExistence type="predicted"/>
<protein>
    <submittedName>
        <fullName evidence="2">Hem peroxidase superfamily</fullName>
    </submittedName>
</protein>
<evidence type="ECO:0000313" key="3">
    <source>
        <dbReference type="Proteomes" id="UP000694240"/>
    </source>
</evidence>
<accession>A0A8T2A7I8</accession>
<organism evidence="2 3">
    <name type="scientific">Arabidopsis thaliana x Arabidopsis arenosa</name>
    <dbReference type="NCBI Taxonomy" id="1240361"/>
    <lineage>
        <taxon>Eukaryota</taxon>
        <taxon>Viridiplantae</taxon>
        <taxon>Streptophyta</taxon>
        <taxon>Embryophyta</taxon>
        <taxon>Tracheophyta</taxon>
        <taxon>Spermatophyta</taxon>
        <taxon>Magnoliopsida</taxon>
        <taxon>eudicotyledons</taxon>
        <taxon>Gunneridae</taxon>
        <taxon>Pentapetalae</taxon>
        <taxon>rosids</taxon>
        <taxon>malvids</taxon>
        <taxon>Brassicales</taxon>
        <taxon>Brassicaceae</taxon>
        <taxon>Camelineae</taxon>
        <taxon>Arabidopsis</taxon>
    </lineage>
</organism>
<dbReference type="GO" id="GO:0009507">
    <property type="term" value="C:chloroplast"/>
    <property type="evidence" value="ECO:0007669"/>
    <property type="project" value="TreeGrafter"/>
</dbReference>
<dbReference type="PANTHER" id="PTHR31356">
    <property type="entry name" value="THYLAKOID LUMENAL 29 KDA PROTEIN, CHLOROPLASTIC-RELATED"/>
    <property type="match status" value="1"/>
</dbReference>
<dbReference type="GO" id="GO:0034599">
    <property type="term" value="P:cellular response to oxidative stress"/>
    <property type="evidence" value="ECO:0007669"/>
    <property type="project" value="InterPro"/>
</dbReference>
<dbReference type="PANTHER" id="PTHR31356:SF59">
    <property type="entry name" value="L-ASCORBATE PEROXIDASE 1, CYTOSOLIC"/>
    <property type="match status" value="1"/>
</dbReference>
<name>A0A8T2A7I8_9BRAS</name>
<dbReference type="AlphaFoldDB" id="A0A8T2A7I8"/>
<keyword evidence="1" id="KW-0560">Oxidoreductase</keyword>
<keyword evidence="3" id="KW-1185">Reference proteome</keyword>
<sequence>MRRVTNINGTLLELSIVSQGLEGAIPYYLFYLFPTVTGGPEIPFHPRREPPPEGRLPDTTKGFDHLSDVFAKQMSLSDKDIVALSGAHIPISPFQS</sequence>